<dbReference type="SUPFAM" id="SSF103473">
    <property type="entry name" value="MFS general substrate transporter"/>
    <property type="match status" value="1"/>
</dbReference>
<feature type="transmembrane region" description="Helical" evidence="8">
    <location>
        <begin position="465"/>
        <end position="488"/>
    </location>
</feature>
<dbReference type="PROSITE" id="PS00217">
    <property type="entry name" value="SUGAR_TRANSPORT_2"/>
    <property type="match status" value="1"/>
</dbReference>
<evidence type="ECO:0000256" key="8">
    <source>
        <dbReference type="SAM" id="Phobius"/>
    </source>
</evidence>
<evidence type="ECO:0000256" key="1">
    <source>
        <dbReference type="ARBA" id="ARBA00004141"/>
    </source>
</evidence>
<dbReference type="GO" id="GO:0005351">
    <property type="term" value="F:carbohydrate:proton symporter activity"/>
    <property type="evidence" value="ECO:0007669"/>
    <property type="project" value="TreeGrafter"/>
</dbReference>
<name>A0A9N9XUF1_9HYPO</name>
<feature type="transmembrane region" description="Helical" evidence="8">
    <location>
        <begin position="83"/>
        <end position="108"/>
    </location>
</feature>
<evidence type="ECO:0000256" key="6">
    <source>
        <dbReference type="ARBA" id="ARBA00023136"/>
    </source>
</evidence>
<proteinExistence type="inferred from homology"/>
<comment type="caution">
    <text evidence="10">The sequence shown here is derived from an EMBL/GenBank/DDBJ whole genome shotgun (WGS) entry which is preliminary data.</text>
</comment>
<dbReference type="InterPro" id="IPR005829">
    <property type="entry name" value="Sugar_transporter_CS"/>
</dbReference>
<keyword evidence="3 7" id="KW-0813">Transport</keyword>
<dbReference type="OrthoDB" id="6612291at2759"/>
<dbReference type="Pfam" id="PF00083">
    <property type="entry name" value="Sugar_tr"/>
    <property type="match status" value="1"/>
</dbReference>
<feature type="transmembrane region" description="Helical" evidence="8">
    <location>
        <begin position="156"/>
        <end position="174"/>
    </location>
</feature>
<dbReference type="InterPro" id="IPR020846">
    <property type="entry name" value="MFS_dom"/>
</dbReference>
<keyword evidence="11" id="KW-1185">Reference proteome</keyword>
<keyword evidence="6 8" id="KW-0472">Membrane</keyword>
<evidence type="ECO:0000256" key="2">
    <source>
        <dbReference type="ARBA" id="ARBA00010992"/>
    </source>
</evidence>
<reference evidence="10" key="1">
    <citation type="submission" date="2021-10" db="EMBL/GenBank/DDBJ databases">
        <authorList>
            <person name="Piombo E."/>
        </authorList>
    </citation>
    <scope>NUCLEOTIDE SEQUENCE</scope>
</reference>
<evidence type="ECO:0000313" key="10">
    <source>
        <dbReference type="EMBL" id="CAG9976109.1"/>
    </source>
</evidence>
<keyword evidence="4 8" id="KW-0812">Transmembrane</keyword>
<evidence type="ECO:0000256" key="4">
    <source>
        <dbReference type="ARBA" id="ARBA00022692"/>
    </source>
</evidence>
<evidence type="ECO:0000256" key="3">
    <source>
        <dbReference type="ARBA" id="ARBA00022448"/>
    </source>
</evidence>
<feature type="transmembrane region" description="Helical" evidence="8">
    <location>
        <begin position="500"/>
        <end position="518"/>
    </location>
</feature>
<dbReference type="EMBL" id="CABFNO020001273">
    <property type="protein sequence ID" value="CAG9976109.1"/>
    <property type="molecule type" value="Genomic_DNA"/>
</dbReference>
<feature type="transmembrane region" description="Helical" evidence="8">
    <location>
        <begin position="370"/>
        <end position="391"/>
    </location>
</feature>
<feature type="transmembrane region" description="Helical" evidence="8">
    <location>
        <begin position="431"/>
        <end position="453"/>
    </location>
</feature>
<dbReference type="InterPro" id="IPR036259">
    <property type="entry name" value="MFS_trans_sf"/>
</dbReference>
<dbReference type="PANTHER" id="PTHR48022">
    <property type="entry name" value="PLASTIDIC GLUCOSE TRANSPORTER 4"/>
    <property type="match status" value="1"/>
</dbReference>
<comment type="subcellular location">
    <subcellularLocation>
        <location evidence="1">Membrane</location>
        <topology evidence="1">Multi-pass membrane protein</topology>
    </subcellularLocation>
</comment>
<keyword evidence="5 8" id="KW-1133">Transmembrane helix</keyword>
<feature type="transmembrane region" description="Helical" evidence="8">
    <location>
        <begin position="397"/>
        <end position="419"/>
    </location>
</feature>
<dbReference type="InterPro" id="IPR050360">
    <property type="entry name" value="MFS_Sugar_Transporters"/>
</dbReference>
<dbReference type="InterPro" id="IPR003663">
    <property type="entry name" value="Sugar/inositol_transpt"/>
</dbReference>
<feature type="transmembrane region" description="Helical" evidence="8">
    <location>
        <begin position="335"/>
        <end position="358"/>
    </location>
</feature>
<dbReference type="PROSITE" id="PS50850">
    <property type="entry name" value="MFS"/>
    <property type="match status" value="1"/>
</dbReference>
<feature type="transmembrane region" description="Helical" evidence="8">
    <location>
        <begin position="128"/>
        <end position="150"/>
    </location>
</feature>
<dbReference type="FunFam" id="1.20.1250.20:FF:000078">
    <property type="entry name" value="MFS maltose transporter, putative"/>
    <property type="match status" value="1"/>
</dbReference>
<dbReference type="Gene3D" id="1.20.1250.20">
    <property type="entry name" value="MFS general substrate transporter like domains"/>
    <property type="match status" value="1"/>
</dbReference>
<sequence>MSQLKDRGTVAHAEMAPDPESMNGKGKFVVTANQSLARFQKHQHSLTIYEALKENYKPLLWCELRFLYIPKFNPGLTQYPTGAYMFFVCIMYGYDALVSSVVISIAQFRKDFGYLYGNEYVVGADWQLGFQAGFFAGLALGGIAVGPVVGRFGRKWTIAGAYIINIAGVFLQYFCTTPAQFLGSKLLTGFPLGAFATIAPTYASEMSPLAVRGAITGGMNLAIVLGNTIGYGVLREAGHYMGKATYRILFAVQWGFVGVCLAILPFLPESPYWFITHGQEDKARAILDKLHSPSYDVDGRIAEIKSALQQETETQQSQGSFKDCFNAQNWRRTLVAVMAFVIQNFSGMGWVVGYMSYFLQLAGMSASRSFDMTVIISGVMVVGNMCSWFLVEYLGRRGTLLCGSSILFVSLLIIAILAVTVTSQSGLTAQIVLMGAWGFTYQGTVGAVAWPIASENATSSLRTPTQALCTIVNALTASIWGLSLPYAVNPDQGNMQGKIGFIYAALLLLSIVFIYFFVPETKGRTYSEIDQLWELGVLPRKWSQHEIVVIENTNTGKDADGE</sequence>
<evidence type="ECO:0000256" key="5">
    <source>
        <dbReference type="ARBA" id="ARBA00022989"/>
    </source>
</evidence>
<dbReference type="NCBIfam" id="TIGR00879">
    <property type="entry name" value="SP"/>
    <property type="match status" value="1"/>
</dbReference>
<protein>
    <recommendedName>
        <fullName evidence="9">Major facilitator superfamily (MFS) profile domain-containing protein</fullName>
    </recommendedName>
</protein>
<dbReference type="Proteomes" id="UP000754883">
    <property type="component" value="Unassembled WGS sequence"/>
</dbReference>
<dbReference type="GO" id="GO:0016020">
    <property type="term" value="C:membrane"/>
    <property type="evidence" value="ECO:0007669"/>
    <property type="project" value="UniProtKB-SubCell"/>
</dbReference>
<accession>A0A9N9XUF1</accession>
<dbReference type="PANTHER" id="PTHR48022:SF51">
    <property type="entry name" value="ALPHA-GLUCOSIDE TRANSPORTER, PUTATIVE (AFU_ORTHOLOGUE AFUA_6G11920)-RELATED"/>
    <property type="match status" value="1"/>
</dbReference>
<gene>
    <name evidence="10" type="ORF">CBYS24578_00014052</name>
</gene>
<evidence type="ECO:0000313" key="11">
    <source>
        <dbReference type="Proteomes" id="UP000754883"/>
    </source>
</evidence>
<dbReference type="InterPro" id="IPR005828">
    <property type="entry name" value="MFS_sugar_transport-like"/>
</dbReference>
<feature type="domain" description="Major facilitator superfamily (MFS) profile" evidence="9">
    <location>
        <begin position="81"/>
        <end position="522"/>
    </location>
</feature>
<dbReference type="AlphaFoldDB" id="A0A9N9XUF1"/>
<feature type="transmembrane region" description="Helical" evidence="8">
    <location>
        <begin position="209"/>
        <end position="234"/>
    </location>
</feature>
<comment type="similarity">
    <text evidence="2 7">Belongs to the major facilitator superfamily. Sugar transporter (TC 2.A.1.1) family.</text>
</comment>
<organism evidence="10 11">
    <name type="scientific">Clonostachys byssicola</name>
    <dbReference type="NCBI Taxonomy" id="160290"/>
    <lineage>
        <taxon>Eukaryota</taxon>
        <taxon>Fungi</taxon>
        <taxon>Dikarya</taxon>
        <taxon>Ascomycota</taxon>
        <taxon>Pezizomycotina</taxon>
        <taxon>Sordariomycetes</taxon>
        <taxon>Hypocreomycetidae</taxon>
        <taxon>Hypocreales</taxon>
        <taxon>Bionectriaceae</taxon>
        <taxon>Clonostachys</taxon>
    </lineage>
</organism>
<evidence type="ECO:0000256" key="7">
    <source>
        <dbReference type="RuleBase" id="RU003346"/>
    </source>
</evidence>
<evidence type="ECO:0000259" key="9">
    <source>
        <dbReference type="PROSITE" id="PS50850"/>
    </source>
</evidence>
<feature type="transmembrane region" description="Helical" evidence="8">
    <location>
        <begin position="246"/>
        <end position="267"/>
    </location>
</feature>
<feature type="transmembrane region" description="Helical" evidence="8">
    <location>
        <begin position="186"/>
        <end position="203"/>
    </location>
</feature>